<dbReference type="RefSeq" id="WP_248254285.1">
    <property type="nucleotide sequence ID" value="NZ_JAIWJX010000002.1"/>
</dbReference>
<evidence type="ECO:0000256" key="1">
    <source>
        <dbReference type="SAM" id="Phobius"/>
    </source>
</evidence>
<dbReference type="AlphaFoldDB" id="A0A9X1XGA4"/>
<name>A0A9X1XGA4_9BACL</name>
<comment type="caution">
    <text evidence="2">The sequence shown here is derived from an EMBL/GenBank/DDBJ whole genome shotgun (WGS) entry which is preliminary data.</text>
</comment>
<keyword evidence="3" id="KW-1185">Reference proteome</keyword>
<evidence type="ECO:0000313" key="3">
    <source>
        <dbReference type="Proteomes" id="UP001139011"/>
    </source>
</evidence>
<reference evidence="2" key="1">
    <citation type="submission" date="2021-09" db="EMBL/GenBank/DDBJ databases">
        <title>Genome analysis of Fictibacillus sp. KIGAM418 isolated from marine sediment.</title>
        <authorList>
            <person name="Seo M.-J."/>
            <person name="Cho E.-S."/>
            <person name="Hwang C.Y."/>
        </authorList>
    </citation>
    <scope>NUCLEOTIDE SEQUENCE</scope>
    <source>
        <strain evidence="2">KIGAM418</strain>
    </source>
</reference>
<sequence>MKRSHAGVIVLALMLALNIVFTQFMVHQFFFEHYRNTLIFAGLNILTFPVAFFIYKKEIRKGGNSHEQ</sequence>
<dbReference type="Proteomes" id="UP001139011">
    <property type="component" value="Unassembled WGS sequence"/>
</dbReference>
<evidence type="ECO:0000313" key="2">
    <source>
        <dbReference type="EMBL" id="MCK6259073.1"/>
    </source>
</evidence>
<gene>
    <name evidence="2" type="ORF">LCY76_21105</name>
</gene>
<accession>A0A9X1XGA4</accession>
<keyword evidence="1" id="KW-1133">Transmembrane helix</keyword>
<keyword evidence="1" id="KW-0472">Membrane</keyword>
<proteinExistence type="predicted"/>
<dbReference type="EMBL" id="JAIWJX010000002">
    <property type="protein sequence ID" value="MCK6259073.1"/>
    <property type="molecule type" value="Genomic_DNA"/>
</dbReference>
<organism evidence="2 3">
    <name type="scientific">Fictibacillus marinisediminis</name>
    <dbReference type="NCBI Taxonomy" id="2878389"/>
    <lineage>
        <taxon>Bacteria</taxon>
        <taxon>Bacillati</taxon>
        <taxon>Bacillota</taxon>
        <taxon>Bacilli</taxon>
        <taxon>Bacillales</taxon>
        <taxon>Fictibacillaceae</taxon>
        <taxon>Fictibacillus</taxon>
    </lineage>
</organism>
<protein>
    <submittedName>
        <fullName evidence="2">Uncharacterized protein</fullName>
    </submittedName>
</protein>
<keyword evidence="1" id="KW-0812">Transmembrane</keyword>
<feature type="transmembrane region" description="Helical" evidence="1">
    <location>
        <begin position="38"/>
        <end position="55"/>
    </location>
</feature>